<comment type="caution">
    <text evidence="1">The sequence shown here is derived from an EMBL/GenBank/DDBJ whole genome shotgun (WGS) entry which is preliminary data.</text>
</comment>
<dbReference type="HOGENOM" id="CLU_202416_0_0_4"/>
<proteinExistence type="predicted"/>
<dbReference type="Proteomes" id="UP000004510">
    <property type="component" value="Unassembled WGS sequence"/>
</dbReference>
<sequence>MALHPVLQNKYVFPKCVERCSDAAVTAMPHTGSRVAASGCVWLEDPPASSLPAWLA</sequence>
<accession>D4X8B4</accession>
<evidence type="ECO:0000313" key="1">
    <source>
        <dbReference type="EMBL" id="EFF76941.1"/>
    </source>
</evidence>
<organism evidence="1 2">
    <name type="scientific">Achromobacter piechaudii ATCC 43553</name>
    <dbReference type="NCBI Taxonomy" id="742159"/>
    <lineage>
        <taxon>Bacteria</taxon>
        <taxon>Pseudomonadati</taxon>
        <taxon>Pseudomonadota</taxon>
        <taxon>Betaproteobacteria</taxon>
        <taxon>Burkholderiales</taxon>
        <taxon>Alcaligenaceae</taxon>
        <taxon>Achromobacter</taxon>
    </lineage>
</organism>
<dbReference type="AlphaFoldDB" id="D4X8B4"/>
<dbReference type="PATRIC" id="fig|742159.3.peg.2608"/>
<reference evidence="2" key="1">
    <citation type="submission" date="2010-03" db="EMBL/GenBank/DDBJ databases">
        <title>Complete sequence of Mobiluncus curtisii ATCC 43063.</title>
        <authorList>
            <person name="Muzny D."/>
            <person name="Qin X."/>
            <person name="Deng J."/>
            <person name="Jiang H."/>
            <person name="Liu Y."/>
            <person name="Qu J."/>
            <person name="Song X.-Z."/>
            <person name="Zhang L."/>
            <person name="Thornton R."/>
            <person name="Coyle M."/>
            <person name="Francisco L."/>
            <person name="Jackson L."/>
            <person name="Javaid M."/>
            <person name="Korchina V."/>
            <person name="Kovar C."/>
            <person name="Mata R."/>
            <person name="Mathew T."/>
            <person name="Ngo R."/>
            <person name="Nguyen L."/>
            <person name="Nguyen N."/>
            <person name="Okwuonu G."/>
            <person name="Ongeri F."/>
            <person name="Pham C."/>
            <person name="Simmons D."/>
            <person name="Wilczek-Boney K."/>
            <person name="Hale W."/>
            <person name="Jakkamsetti A."/>
            <person name="Pham P."/>
            <person name="Ruth R."/>
            <person name="San Lucas F."/>
            <person name="Warren J."/>
            <person name="Zhang J."/>
            <person name="Zhao Z."/>
            <person name="Zhou C."/>
            <person name="Zhu D."/>
            <person name="Lee S."/>
            <person name="Bess C."/>
            <person name="Blankenburg K."/>
            <person name="Forbes L."/>
            <person name="Fu Q."/>
            <person name="Gubbala S."/>
            <person name="Hirani K."/>
            <person name="Jayaseelan J.C."/>
            <person name="Lara F."/>
            <person name="Munidasa M."/>
            <person name="Palculict T."/>
            <person name="Patil S."/>
            <person name="Pu L.-L."/>
            <person name="Saada N."/>
            <person name="Tang L."/>
            <person name="Weissenberger G."/>
            <person name="Zhu Y."/>
            <person name="Hemphill L."/>
            <person name="Shang Y."/>
            <person name="Youmans B."/>
            <person name="Ayvaz T."/>
            <person name="Ross M."/>
            <person name="Santibanez J."/>
            <person name="Aqrawi P."/>
            <person name="Gross S."/>
            <person name="Joshi V."/>
            <person name="Fowler G."/>
            <person name="Nazareth L."/>
            <person name="Reid J."/>
            <person name="Worley K."/>
            <person name="Petrosino J."/>
            <person name="Highlander S."/>
            <person name="Gibbs R."/>
            <person name="Gibbs R."/>
        </authorList>
    </citation>
    <scope>NUCLEOTIDE SEQUENCE [LARGE SCALE GENOMIC DNA]</scope>
    <source>
        <strain evidence="2">ATCC 43553</strain>
    </source>
</reference>
<dbReference type="EMBL" id="ADMS01000040">
    <property type="protein sequence ID" value="EFF76941.1"/>
    <property type="molecule type" value="Genomic_DNA"/>
</dbReference>
<name>D4X8B4_9BURK</name>
<gene>
    <name evidence="1" type="ORF">HMPREF0004_1700</name>
</gene>
<protein>
    <submittedName>
        <fullName evidence="1">Uncharacterized protein</fullName>
    </submittedName>
</protein>
<evidence type="ECO:0000313" key="2">
    <source>
        <dbReference type="Proteomes" id="UP000004510"/>
    </source>
</evidence>